<keyword evidence="5 9" id="KW-1133">Transmembrane helix</keyword>
<dbReference type="PROSITE" id="PS50005">
    <property type="entry name" value="TPR"/>
    <property type="match status" value="1"/>
</dbReference>
<evidence type="ECO:0000256" key="1">
    <source>
        <dbReference type="ARBA" id="ARBA00004572"/>
    </source>
</evidence>
<comment type="subcellular location">
    <subcellularLocation>
        <location evidence="1">Mitochondrion outer membrane</location>
        <topology evidence="1">Single-pass membrane protein</topology>
    </subcellularLocation>
</comment>
<dbReference type="InterPro" id="IPR019734">
    <property type="entry name" value="TPR_rpt"/>
</dbReference>
<feature type="transmembrane region" description="Helical" evidence="9">
    <location>
        <begin position="153"/>
        <end position="173"/>
    </location>
</feature>
<dbReference type="GO" id="GO:0016559">
    <property type="term" value="P:peroxisome fission"/>
    <property type="evidence" value="ECO:0007669"/>
    <property type="project" value="TreeGrafter"/>
</dbReference>
<evidence type="ECO:0000256" key="9">
    <source>
        <dbReference type="SAM" id="Phobius"/>
    </source>
</evidence>
<evidence type="ECO:0000313" key="10">
    <source>
        <dbReference type="EMBL" id="KJE94472.1"/>
    </source>
</evidence>
<dbReference type="STRING" id="595528.A0A0D2VTB0"/>
<dbReference type="AlphaFoldDB" id="A0A0D2VTB0"/>
<dbReference type="GO" id="GO:0000422">
    <property type="term" value="P:autophagy of mitochondrion"/>
    <property type="evidence" value="ECO:0007669"/>
    <property type="project" value="TreeGrafter"/>
</dbReference>
<sequence length="176" mass="19911">MEFDAPVDDVDVEIIPSAIRKRPHMNGVFYEGMRANACSIVGLVRSRFEREHNDLILRTGSSTDNAKFNYAWCLVKSRFRGDNRRGIEMFQDLLASGDRDRECLFFIALGYYRLGEYPNARVYVKRLLQIEPRNRQALQLDAAIDKLVSKDTLIGAAVVGGLSVIVGLGIMLLKKK</sequence>
<dbReference type="InterPro" id="IPR016543">
    <property type="entry name" value="Fis1"/>
</dbReference>
<dbReference type="GO" id="GO:0005741">
    <property type="term" value="C:mitochondrial outer membrane"/>
    <property type="evidence" value="ECO:0007669"/>
    <property type="project" value="UniProtKB-SubCell"/>
</dbReference>
<evidence type="ECO:0000256" key="5">
    <source>
        <dbReference type="ARBA" id="ARBA00022989"/>
    </source>
</evidence>
<evidence type="ECO:0000256" key="2">
    <source>
        <dbReference type="ARBA" id="ARBA00008937"/>
    </source>
</evidence>
<proteinExistence type="inferred from homology"/>
<dbReference type="GO" id="GO:0000266">
    <property type="term" value="P:mitochondrial fission"/>
    <property type="evidence" value="ECO:0007669"/>
    <property type="project" value="InterPro"/>
</dbReference>
<dbReference type="PANTHER" id="PTHR13247:SF0">
    <property type="entry name" value="MITOCHONDRIAL FISSION 1 PROTEIN"/>
    <property type="match status" value="1"/>
</dbReference>
<dbReference type="Pfam" id="PF14852">
    <property type="entry name" value="Fis1_TPR_N"/>
    <property type="match status" value="1"/>
</dbReference>
<keyword evidence="6" id="KW-0496">Mitochondrion</keyword>
<reference evidence="11" key="1">
    <citation type="submission" date="2011-02" db="EMBL/GenBank/DDBJ databases">
        <title>The Genome Sequence of Capsaspora owczarzaki ATCC 30864.</title>
        <authorList>
            <person name="Russ C."/>
            <person name="Cuomo C."/>
            <person name="Burger G."/>
            <person name="Gray M.W."/>
            <person name="Holland P.W.H."/>
            <person name="King N."/>
            <person name="Lang F.B.F."/>
            <person name="Roger A.J."/>
            <person name="Ruiz-Trillo I."/>
            <person name="Young S.K."/>
            <person name="Zeng Q."/>
            <person name="Gargeya S."/>
            <person name="Alvarado L."/>
            <person name="Berlin A."/>
            <person name="Chapman S.B."/>
            <person name="Chen Z."/>
            <person name="Freedman E."/>
            <person name="Gellesch M."/>
            <person name="Goldberg J."/>
            <person name="Griggs A."/>
            <person name="Gujja S."/>
            <person name="Heilman E."/>
            <person name="Heiman D."/>
            <person name="Howarth C."/>
            <person name="Mehta T."/>
            <person name="Neiman D."/>
            <person name="Pearson M."/>
            <person name="Roberts A."/>
            <person name="Saif S."/>
            <person name="Shea T."/>
            <person name="Shenoy N."/>
            <person name="Sisk P."/>
            <person name="Stolte C."/>
            <person name="Sykes S."/>
            <person name="White J."/>
            <person name="Yandava C."/>
            <person name="Haas B."/>
            <person name="Nusbaum C."/>
            <person name="Birren B."/>
        </authorList>
    </citation>
    <scope>NUCLEOTIDE SEQUENCE</scope>
    <source>
        <strain evidence="11">ATCC 30864</strain>
    </source>
</reference>
<dbReference type="InterPro" id="IPR028061">
    <property type="entry name" value="Fis1_TPR_C"/>
</dbReference>
<dbReference type="GO" id="GO:0005778">
    <property type="term" value="C:peroxisomal membrane"/>
    <property type="evidence" value="ECO:0007669"/>
    <property type="project" value="TreeGrafter"/>
</dbReference>
<dbReference type="InterPro" id="IPR011990">
    <property type="entry name" value="TPR-like_helical_dom_sf"/>
</dbReference>
<dbReference type="PhylomeDB" id="A0A0D2VTB0"/>
<organism evidence="10 11">
    <name type="scientific">Capsaspora owczarzaki (strain ATCC 30864)</name>
    <dbReference type="NCBI Taxonomy" id="595528"/>
    <lineage>
        <taxon>Eukaryota</taxon>
        <taxon>Filasterea</taxon>
        <taxon>Capsaspora</taxon>
    </lineage>
</organism>
<gene>
    <name evidence="10" type="ORF">CAOG_005108</name>
</gene>
<feature type="repeat" description="TPR" evidence="8">
    <location>
        <begin position="101"/>
        <end position="134"/>
    </location>
</feature>
<protein>
    <submittedName>
        <fullName evidence="10">Uncharacterized protein</fullName>
    </submittedName>
</protein>
<keyword evidence="4" id="KW-1000">Mitochondrion outer membrane</keyword>
<dbReference type="FunCoup" id="A0A0D2VTB0">
    <property type="interactions" value="184"/>
</dbReference>
<evidence type="ECO:0000256" key="8">
    <source>
        <dbReference type="PROSITE-ProRule" id="PRU00339"/>
    </source>
</evidence>
<dbReference type="PANTHER" id="PTHR13247">
    <property type="entry name" value="TETRATRICOPEPTIDE REPEAT PROTEIN 11 TPR REPEAT PROTEIN 11"/>
    <property type="match status" value="1"/>
</dbReference>
<accession>A0A0D2VTB0</accession>
<dbReference type="EMBL" id="KE346367">
    <property type="protein sequence ID" value="KJE94472.1"/>
    <property type="molecule type" value="Genomic_DNA"/>
</dbReference>
<evidence type="ECO:0000256" key="7">
    <source>
        <dbReference type="ARBA" id="ARBA00023136"/>
    </source>
</evidence>
<dbReference type="InterPro" id="IPR028058">
    <property type="entry name" value="Fis1_TPR_N"/>
</dbReference>
<keyword evidence="3 9" id="KW-0812">Transmembrane</keyword>
<dbReference type="OMA" id="QFNYAWG"/>
<dbReference type="InParanoid" id="A0A0D2VTB0"/>
<evidence type="ECO:0000313" key="11">
    <source>
        <dbReference type="Proteomes" id="UP000008743"/>
    </source>
</evidence>
<keyword evidence="7 9" id="KW-0472">Membrane</keyword>
<dbReference type="eggNOG" id="KOG3364">
    <property type="taxonomic scope" value="Eukaryota"/>
</dbReference>
<dbReference type="SUPFAM" id="SSF48452">
    <property type="entry name" value="TPR-like"/>
    <property type="match status" value="1"/>
</dbReference>
<dbReference type="InterPro" id="IPR033745">
    <property type="entry name" value="Fis1_cytosol"/>
</dbReference>
<evidence type="ECO:0000256" key="6">
    <source>
        <dbReference type="ARBA" id="ARBA00023128"/>
    </source>
</evidence>
<comment type="similarity">
    <text evidence="2">Belongs to the FIS1 family.</text>
</comment>
<dbReference type="CDD" id="cd12212">
    <property type="entry name" value="Fis1"/>
    <property type="match status" value="1"/>
</dbReference>
<evidence type="ECO:0000256" key="4">
    <source>
        <dbReference type="ARBA" id="ARBA00022787"/>
    </source>
</evidence>
<keyword evidence="11" id="KW-1185">Reference proteome</keyword>
<dbReference type="Pfam" id="PF14853">
    <property type="entry name" value="Fis1_TPR_C"/>
    <property type="match status" value="1"/>
</dbReference>
<dbReference type="Gene3D" id="1.25.40.10">
    <property type="entry name" value="Tetratricopeptide repeat domain"/>
    <property type="match status" value="1"/>
</dbReference>
<dbReference type="Proteomes" id="UP000008743">
    <property type="component" value="Unassembled WGS sequence"/>
</dbReference>
<evidence type="ECO:0000256" key="3">
    <source>
        <dbReference type="ARBA" id="ARBA00022692"/>
    </source>
</evidence>
<name>A0A0D2VTB0_CAPO3</name>
<keyword evidence="8" id="KW-0802">TPR repeat</keyword>
<dbReference type="OrthoDB" id="421154at2759"/>